<accession>A0ABV8GWH2</accession>
<dbReference type="Pfam" id="PF13624">
    <property type="entry name" value="SurA_N_3"/>
    <property type="match status" value="1"/>
</dbReference>
<evidence type="ECO:0000313" key="9">
    <source>
        <dbReference type="Proteomes" id="UP001595772"/>
    </source>
</evidence>
<sequence>MNLIKKWLLSLSIAVLAVVVVACSDEDDTAEDNNENAQTQEESNSDSEETPESEEGLEQPQMPEPDLEGVPDVVAEVNGVEIPREEFETNYTGQFQQAAMQSQMTGQEVDQDQLKKQLAESMIGLELLKQEADRTNIEATEEDIDQTLDELAKQNGLESKDEFLTALNEQGMGEEEVMSQLDLQVKVEKLIANEAGEIETTDEELEEIYDQFKAQQEEMNGEDAEVPSFEDMKPQLEQQVKGQQEAEAYQALVEKLREDADVTNYL</sequence>
<evidence type="ECO:0000256" key="3">
    <source>
        <dbReference type="ARBA" id="ARBA00022729"/>
    </source>
</evidence>
<gene>
    <name evidence="8" type="ORF">ACFOUV_01105</name>
</gene>
<dbReference type="SUPFAM" id="SSF109998">
    <property type="entry name" value="Triger factor/SurA peptide-binding domain-like"/>
    <property type="match status" value="1"/>
</dbReference>
<protein>
    <recommendedName>
        <fullName evidence="2">peptidylprolyl isomerase</fullName>
        <ecNumber evidence="2">5.2.1.8</ecNumber>
    </recommendedName>
</protein>
<keyword evidence="9" id="KW-1185">Reference proteome</keyword>
<feature type="signal peptide" evidence="7">
    <location>
        <begin position="1"/>
        <end position="24"/>
    </location>
</feature>
<dbReference type="RefSeq" id="WP_379494926.1">
    <property type="nucleotide sequence ID" value="NZ_JBHSAO010000001.1"/>
</dbReference>
<dbReference type="InterPro" id="IPR050245">
    <property type="entry name" value="PrsA_foldase"/>
</dbReference>
<keyword evidence="3 7" id="KW-0732">Signal</keyword>
<evidence type="ECO:0000256" key="5">
    <source>
        <dbReference type="ARBA" id="ARBA00023235"/>
    </source>
</evidence>
<dbReference type="PROSITE" id="PS51257">
    <property type="entry name" value="PROKAR_LIPOPROTEIN"/>
    <property type="match status" value="1"/>
</dbReference>
<reference evidence="9" key="1">
    <citation type="journal article" date="2019" name="Int. J. Syst. Evol. Microbiol.">
        <title>The Global Catalogue of Microorganisms (GCM) 10K type strain sequencing project: providing services to taxonomists for standard genome sequencing and annotation.</title>
        <authorList>
            <consortium name="The Broad Institute Genomics Platform"/>
            <consortium name="The Broad Institute Genome Sequencing Center for Infectious Disease"/>
            <person name="Wu L."/>
            <person name="Ma J."/>
        </authorList>
    </citation>
    <scope>NUCLEOTIDE SEQUENCE [LARGE SCALE GENOMIC DNA]</scope>
    <source>
        <strain evidence="9">IBRC-M 10703</strain>
    </source>
</reference>
<dbReference type="Gene3D" id="1.10.4030.10">
    <property type="entry name" value="Porin chaperone SurA, peptide-binding domain"/>
    <property type="match status" value="1"/>
</dbReference>
<evidence type="ECO:0000256" key="1">
    <source>
        <dbReference type="ARBA" id="ARBA00000971"/>
    </source>
</evidence>
<dbReference type="EMBL" id="JBHSAO010000001">
    <property type="protein sequence ID" value="MFC4022411.1"/>
    <property type="molecule type" value="Genomic_DNA"/>
</dbReference>
<feature type="region of interest" description="Disordered" evidence="6">
    <location>
        <begin position="26"/>
        <end position="71"/>
    </location>
</feature>
<keyword evidence="5" id="KW-0413">Isomerase</keyword>
<keyword evidence="4" id="KW-0697">Rotamase</keyword>
<dbReference type="EC" id="5.2.1.8" evidence="2"/>
<feature type="chain" id="PRO_5045377183" description="peptidylprolyl isomerase" evidence="7">
    <location>
        <begin position="25"/>
        <end position="266"/>
    </location>
</feature>
<comment type="catalytic activity">
    <reaction evidence="1">
        <text>[protein]-peptidylproline (omega=180) = [protein]-peptidylproline (omega=0)</text>
        <dbReference type="Rhea" id="RHEA:16237"/>
        <dbReference type="Rhea" id="RHEA-COMP:10747"/>
        <dbReference type="Rhea" id="RHEA-COMP:10748"/>
        <dbReference type="ChEBI" id="CHEBI:83833"/>
        <dbReference type="ChEBI" id="CHEBI:83834"/>
        <dbReference type="EC" id="5.2.1.8"/>
    </reaction>
</comment>
<comment type="caution">
    <text evidence="8">The sequence shown here is derived from an EMBL/GenBank/DDBJ whole genome shotgun (WGS) entry which is preliminary data.</text>
</comment>
<feature type="compositionally biased region" description="Acidic residues" evidence="6">
    <location>
        <begin position="43"/>
        <end position="57"/>
    </location>
</feature>
<dbReference type="InterPro" id="IPR027304">
    <property type="entry name" value="Trigger_fact/SurA_dom_sf"/>
</dbReference>
<evidence type="ECO:0000256" key="4">
    <source>
        <dbReference type="ARBA" id="ARBA00023110"/>
    </source>
</evidence>
<dbReference type="PANTHER" id="PTHR47245">
    <property type="entry name" value="PEPTIDYLPROLYL ISOMERASE"/>
    <property type="match status" value="1"/>
</dbReference>
<name>A0ABV8GWH2_9BACI</name>
<dbReference type="Proteomes" id="UP001595772">
    <property type="component" value="Unassembled WGS sequence"/>
</dbReference>
<evidence type="ECO:0000256" key="7">
    <source>
        <dbReference type="SAM" id="SignalP"/>
    </source>
</evidence>
<evidence type="ECO:0000256" key="6">
    <source>
        <dbReference type="SAM" id="MobiDB-lite"/>
    </source>
</evidence>
<evidence type="ECO:0000313" key="8">
    <source>
        <dbReference type="EMBL" id="MFC4022411.1"/>
    </source>
</evidence>
<proteinExistence type="predicted"/>
<organism evidence="8 9">
    <name type="scientific">Oceanobacillus longus</name>
    <dbReference type="NCBI Taxonomy" id="930120"/>
    <lineage>
        <taxon>Bacteria</taxon>
        <taxon>Bacillati</taxon>
        <taxon>Bacillota</taxon>
        <taxon>Bacilli</taxon>
        <taxon>Bacillales</taxon>
        <taxon>Bacillaceae</taxon>
        <taxon>Oceanobacillus</taxon>
    </lineage>
</organism>
<dbReference type="PANTHER" id="PTHR47245:SF1">
    <property type="entry name" value="FOLDASE PROTEIN PRSA"/>
    <property type="match status" value="1"/>
</dbReference>
<evidence type="ECO:0000256" key="2">
    <source>
        <dbReference type="ARBA" id="ARBA00013194"/>
    </source>
</evidence>